<comment type="caution">
    <text evidence="2">The sequence shown here is derived from an EMBL/GenBank/DDBJ whole genome shotgun (WGS) entry which is preliminary data.</text>
</comment>
<gene>
    <name evidence="2" type="ORF">E6H05_00305</name>
</gene>
<dbReference type="AlphaFoldDB" id="A0A537J1C5"/>
<feature type="region of interest" description="Disordered" evidence="1">
    <location>
        <begin position="58"/>
        <end position="82"/>
    </location>
</feature>
<dbReference type="Proteomes" id="UP000318834">
    <property type="component" value="Unassembled WGS sequence"/>
</dbReference>
<evidence type="ECO:0008006" key="4">
    <source>
        <dbReference type="Google" id="ProtNLM"/>
    </source>
</evidence>
<dbReference type="Gene3D" id="3.20.20.210">
    <property type="match status" value="1"/>
</dbReference>
<evidence type="ECO:0000256" key="1">
    <source>
        <dbReference type="SAM" id="MobiDB-lite"/>
    </source>
</evidence>
<name>A0A537J1C5_9BACT</name>
<dbReference type="SUPFAM" id="SSF51726">
    <property type="entry name" value="UROD/MetE-like"/>
    <property type="match status" value="1"/>
</dbReference>
<sequence>MGTPYRADHVGSFLRPAELLKARQEGADPQRLRAMEDRHIQRVLARQKELGFEIFTDGELRRRTKGSTRETQWPDPGRAALR</sequence>
<reference evidence="2 3" key="1">
    <citation type="journal article" date="2019" name="Nat. Microbiol.">
        <title>Mediterranean grassland soil C-N compound turnover is dependent on rainfall and depth, and is mediated by genomically divergent microorganisms.</title>
        <authorList>
            <person name="Diamond S."/>
            <person name="Andeer P.F."/>
            <person name="Li Z."/>
            <person name="Crits-Christoph A."/>
            <person name="Burstein D."/>
            <person name="Anantharaman K."/>
            <person name="Lane K.R."/>
            <person name="Thomas B.C."/>
            <person name="Pan C."/>
            <person name="Northen T.R."/>
            <person name="Banfield J.F."/>
        </authorList>
    </citation>
    <scope>NUCLEOTIDE SEQUENCE [LARGE SCALE GENOMIC DNA]</scope>
    <source>
        <strain evidence="2">NP_8</strain>
    </source>
</reference>
<dbReference type="EMBL" id="VBAP01000003">
    <property type="protein sequence ID" value="TMI77360.1"/>
    <property type="molecule type" value="Genomic_DNA"/>
</dbReference>
<proteinExistence type="predicted"/>
<dbReference type="PANTHER" id="PTHR43844">
    <property type="entry name" value="METHIONINE SYNTHASE"/>
    <property type="match status" value="1"/>
</dbReference>
<accession>A0A537J1C5</accession>
<dbReference type="InterPro" id="IPR038071">
    <property type="entry name" value="UROD/MetE-like_sf"/>
</dbReference>
<dbReference type="PANTHER" id="PTHR43844:SF1">
    <property type="entry name" value="METHIONINE SYNTHASE"/>
    <property type="match status" value="1"/>
</dbReference>
<evidence type="ECO:0000313" key="3">
    <source>
        <dbReference type="Proteomes" id="UP000318834"/>
    </source>
</evidence>
<evidence type="ECO:0000313" key="2">
    <source>
        <dbReference type="EMBL" id="TMI77360.1"/>
    </source>
</evidence>
<organism evidence="2 3">
    <name type="scientific">Candidatus Segetimicrobium genomatis</name>
    <dbReference type="NCBI Taxonomy" id="2569760"/>
    <lineage>
        <taxon>Bacteria</taxon>
        <taxon>Bacillati</taxon>
        <taxon>Candidatus Sysuimicrobiota</taxon>
        <taxon>Candidatus Sysuimicrobiia</taxon>
        <taxon>Candidatus Sysuimicrobiales</taxon>
        <taxon>Candidatus Segetimicrobiaceae</taxon>
        <taxon>Candidatus Segetimicrobium</taxon>
    </lineage>
</organism>
<protein>
    <recommendedName>
        <fullName evidence="4">Cobalamin-independent methionine synthase MetE C-terminal/archaeal domain-containing protein</fullName>
    </recommendedName>
</protein>